<keyword evidence="7" id="KW-0378">Hydrolase</keyword>
<dbReference type="InterPro" id="IPR029058">
    <property type="entry name" value="AB_hydrolase_fold"/>
</dbReference>
<reference evidence="17 18" key="1">
    <citation type="submission" date="2014-04" db="EMBL/GenBank/DDBJ databases">
        <authorList>
            <consortium name="DOE Joint Genome Institute"/>
            <person name="Kuo A."/>
            <person name="Tarkka M."/>
            <person name="Buscot F."/>
            <person name="Kohler A."/>
            <person name="Nagy L.G."/>
            <person name="Floudas D."/>
            <person name="Copeland A."/>
            <person name="Barry K.W."/>
            <person name="Cichocki N."/>
            <person name="Veneault-Fourrey C."/>
            <person name="LaButti K."/>
            <person name="Lindquist E.A."/>
            <person name="Lipzen A."/>
            <person name="Lundell T."/>
            <person name="Morin E."/>
            <person name="Murat C."/>
            <person name="Sun H."/>
            <person name="Tunlid A."/>
            <person name="Henrissat B."/>
            <person name="Grigoriev I.V."/>
            <person name="Hibbett D.S."/>
            <person name="Martin F."/>
            <person name="Nordberg H.P."/>
            <person name="Cantor M.N."/>
            <person name="Hua S.X."/>
        </authorList>
    </citation>
    <scope>NUCLEOTIDE SEQUENCE [LARGE SCALE GENOMIC DNA]</scope>
    <source>
        <strain evidence="17 18">F 1598</strain>
    </source>
</reference>
<evidence type="ECO:0000313" key="17">
    <source>
        <dbReference type="EMBL" id="KIM84041.1"/>
    </source>
</evidence>
<feature type="region of interest" description="Disordered" evidence="15">
    <location>
        <begin position="324"/>
        <end position="343"/>
    </location>
</feature>
<dbReference type="CDD" id="cd00519">
    <property type="entry name" value="Lipase_3"/>
    <property type="match status" value="1"/>
</dbReference>
<dbReference type="SUPFAM" id="SSF53474">
    <property type="entry name" value="alpha/beta-Hydrolases"/>
    <property type="match status" value="1"/>
</dbReference>
<protein>
    <recommendedName>
        <fullName evidence="14">sn-1-specific diacylglycerol lipase</fullName>
        <ecNumber evidence="14">3.1.1.116</ecNumber>
    </recommendedName>
</protein>
<dbReference type="Gene3D" id="3.40.50.1820">
    <property type="entry name" value="alpha/beta hydrolase"/>
    <property type="match status" value="1"/>
</dbReference>
<evidence type="ECO:0000256" key="4">
    <source>
        <dbReference type="ARBA" id="ARBA00022553"/>
    </source>
</evidence>
<evidence type="ECO:0000259" key="16">
    <source>
        <dbReference type="Pfam" id="PF01764"/>
    </source>
</evidence>
<dbReference type="EC" id="3.1.1.116" evidence="14"/>
<evidence type="ECO:0000256" key="3">
    <source>
        <dbReference type="ARBA" id="ARBA00022475"/>
    </source>
</evidence>
<evidence type="ECO:0000256" key="13">
    <source>
        <dbReference type="ARBA" id="ARBA00024531"/>
    </source>
</evidence>
<evidence type="ECO:0000256" key="2">
    <source>
        <dbReference type="ARBA" id="ARBA00004651"/>
    </source>
</evidence>
<name>A0A0C3G0A1_PILCF</name>
<evidence type="ECO:0000256" key="15">
    <source>
        <dbReference type="SAM" id="MobiDB-lite"/>
    </source>
</evidence>
<dbReference type="EMBL" id="KN832989">
    <property type="protein sequence ID" value="KIM84041.1"/>
    <property type="molecule type" value="Genomic_DNA"/>
</dbReference>
<feature type="region of interest" description="Disordered" evidence="15">
    <location>
        <begin position="230"/>
        <end position="259"/>
    </location>
</feature>
<dbReference type="OrthoDB" id="438440at2759"/>
<reference evidence="18" key="2">
    <citation type="submission" date="2015-01" db="EMBL/GenBank/DDBJ databases">
        <title>Evolutionary Origins and Diversification of the Mycorrhizal Mutualists.</title>
        <authorList>
            <consortium name="DOE Joint Genome Institute"/>
            <consortium name="Mycorrhizal Genomics Consortium"/>
            <person name="Kohler A."/>
            <person name="Kuo A."/>
            <person name="Nagy L.G."/>
            <person name="Floudas D."/>
            <person name="Copeland A."/>
            <person name="Barry K.W."/>
            <person name="Cichocki N."/>
            <person name="Veneault-Fourrey C."/>
            <person name="LaButti K."/>
            <person name="Lindquist E.A."/>
            <person name="Lipzen A."/>
            <person name="Lundell T."/>
            <person name="Morin E."/>
            <person name="Murat C."/>
            <person name="Riley R."/>
            <person name="Ohm R."/>
            <person name="Sun H."/>
            <person name="Tunlid A."/>
            <person name="Henrissat B."/>
            <person name="Grigoriev I.V."/>
            <person name="Hibbett D.S."/>
            <person name="Martin F."/>
        </authorList>
    </citation>
    <scope>NUCLEOTIDE SEQUENCE [LARGE SCALE GENOMIC DNA]</scope>
    <source>
        <strain evidence="18">F 1598</strain>
    </source>
</reference>
<dbReference type="PANTHER" id="PTHR45792">
    <property type="entry name" value="DIACYLGLYCEROL LIPASE HOMOLOG-RELATED"/>
    <property type="match status" value="1"/>
</dbReference>
<evidence type="ECO:0000313" key="18">
    <source>
        <dbReference type="Proteomes" id="UP000054166"/>
    </source>
</evidence>
<dbReference type="AlphaFoldDB" id="A0A0C3G0A1"/>
<feature type="compositionally biased region" description="Basic and acidic residues" evidence="15">
    <location>
        <begin position="244"/>
        <end position="256"/>
    </location>
</feature>
<keyword evidence="18" id="KW-1185">Reference proteome</keyword>
<dbReference type="InParanoid" id="A0A0C3G0A1"/>
<keyword evidence="11" id="KW-0443">Lipid metabolism</keyword>
<dbReference type="GO" id="GO:0016298">
    <property type="term" value="F:lipase activity"/>
    <property type="evidence" value="ECO:0007669"/>
    <property type="project" value="TreeGrafter"/>
</dbReference>
<dbReference type="Proteomes" id="UP000054166">
    <property type="component" value="Unassembled WGS sequence"/>
</dbReference>
<dbReference type="InterPro" id="IPR002921">
    <property type="entry name" value="Fungal_lipase-type"/>
</dbReference>
<keyword evidence="4" id="KW-0597">Phosphoprotein</keyword>
<evidence type="ECO:0000256" key="1">
    <source>
        <dbReference type="ARBA" id="ARBA00001913"/>
    </source>
</evidence>
<dbReference type="HOGENOM" id="CLU_021218_0_0_1"/>
<evidence type="ECO:0000256" key="5">
    <source>
        <dbReference type="ARBA" id="ARBA00022692"/>
    </source>
</evidence>
<comment type="subcellular location">
    <subcellularLocation>
        <location evidence="2">Cell membrane</location>
        <topology evidence="2">Multi-pass membrane protein</topology>
    </subcellularLocation>
</comment>
<evidence type="ECO:0000256" key="11">
    <source>
        <dbReference type="ARBA" id="ARBA00023098"/>
    </source>
</evidence>
<accession>A0A0C3G0A1</accession>
<dbReference type="GO" id="GO:0005886">
    <property type="term" value="C:plasma membrane"/>
    <property type="evidence" value="ECO:0007669"/>
    <property type="project" value="UniProtKB-SubCell"/>
</dbReference>
<dbReference type="GO" id="GO:0046340">
    <property type="term" value="P:diacylglycerol catabolic process"/>
    <property type="evidence" value="ECO:0007669"/>
    <property type="project" value="TreeGrafter"/>
</dbReference>
<evidence type="ECO:0000256" key="8">
    <source>
        <dbReference type="ARBA" id="ARBA00022837"/>
    </source>
</evidence>
<dbReference type="GO" id="GO:0019369">
    <property type="term" value="P:arachidonate metabolic process"/>
    <property type="evidence" value="ECO:0007669"/>
    <property type="project" value="TreeGrafter"/>
</dbReference>
<dbReference type="Pfam" id="PF01764">
    <property type="entry name" value="Lipase_3"/>
    <property type="match status" value="1"/>
</dbReference>
<keyword evidence="3" id="KW-1003">Cell membrane</keyword>
<dbReference type="PANTHER" id="PTHR45792:SF8">
    <property type="entry name" value="DIACYLGLYCEROL LIPASE-ALPHA"/>
    <property type="match status" value="1"/>
</dbReference>
<evidence type="ECO:0000256" key="12">
    <source>
        <dbReference type="ARBA" id="ARBA00023136"/>
    </source>
</evidence>
<evidence type="ECO:0000256" key="6">
    <source>
        <dbReference type="ARBA" id="ARBA00022723"/>
    </source>
</evidence>
<evidence type="ECO:0000256" key="7">
    <source>
        <dbReference type="ARBA" id="ARBA00022801"/>
    </source>
</evidence>
<gene>
    <name evidence="17" type="ORF">PILCRDRAFT_819073</name>
</gene>
<comment type="cofactor">
    <cofactor evidence="1">
        <name>Ca(2+)</name>
        <dbReference type="ChEBI" id="CHEBI:29108"/>
    </cofactor>
</comment>
<keyword evidence="8" id="KW-0106">Calcium</keyword>
<feature type="domain" description="Fungal lipase-type" evidence="16">
    <location>
        <begin position="418"/>
        <end position="608"/>
    </location>
</feature>
<feature type="region of interest" description="Disordered" evidence="15">
    <location>
        <begin position="688"/>
        <end position="708"/>
    </location>
</feature>
<keyword evidence="5" id="KW-0812">Transmembrane</keyword>
<sequence length="751" mass="82204">MWGVDFATSATSYGFQAAKAGTKLGFSITRGIASVVVGVTSPVVDYTFFGGRGVSSLVIGGAVATAITLAEQLTLAPLNFGEYITSGSLLAAHSSINVLSVIFPGSSEASFSLASFITLVRREWNDPEFSSNLPDRKFGLTEVARAIVAWVALQGVTQEWQEQIWLKSLKEIKVEDHPQETIRRHRVGSRVRVTSDVIFPGNRGQLISADIGEVPAANTRALSSIPHSRGNIGILSSTATSKRPRVEPPPKPKNSTEMKATLRRLSKIVLAGYGGATLWFFGVGPDFASPTTNRSAPGPSNKKKFEEAQLEHAIDASEAEAFGDNLSATPPLAPSADPQNPNAPPFSWWDMLLGKHDQEIFEHYADMPVDQQTQQARQAQETWRRKKAQMKNEAVIGVEHQMPRFWVLTDHGRSQIVLVLRGTMSLNELAVDLTCEPVEFEPASTSLQPTMQDNDASEQRASMRMPSHFPFPTTSSFRRFPPRSMSSISSLSQPRYQAHSGMLKMARMMGEVGKPVHRAVQDALRNNPDYELVLCGHSLGAGVAAMLGLMWADPKTCCTVRSSGLPVGRRVSVYCFAPPCVVDPALSALASNLITSLVYSHDVVARLSLGSVKDIRNAAMWLCAANDEEQGYASVTRKARAWKEGGGNFGTPDWFIAVRKTLEANMHMTDLFPPGRVLWALRDSDLHPSHQKHETKGSKSSGDAKETGGQDKLRLFEVLDVEKVFSQIVFAKDMLSAHMPHQYDRVLHDLL</sequence>
<dbReference type="InterPro" id="IPR052214">
    <property type="entry name" value="DAG_Lipase-Related"/>
</dbReference>
<keyword evidence="6" id="KW-0479">Metal-binding</keyword>
<comment type="catalytic activity">
    <reaction evidence="13">
        <text>a 1,2-diacyl-sn-glycerol + H2O = a 2-acylglycerol + a fatty acid + H(+)</text>
        <dbReference type="Rhea" id="RHEA:33275"/>
        <dbReference type="ChEBI" id="CHEBI:15377"/>
        <dbReference type="ChEBI" id="CHEBI:15378"/>
        <dbReference type="ChEBI" id="CHEBI:17389"/>
        <dbReference type="ChEBI" id="CHEBI:17815"/>
        <dbReference type="ChEBI" id="CHEBI:28868"/>
        <dbReference type="EC" id="3.1.1.116"/>
    </reaction>
    <physiologicalReaction direction="left-to-right" evidence="13">
        <dbReference type="Rhea" id="RHEA:33276"/>
    </physiologicalReaction>
</comment>
<evidence type="ECO:0000256" key="14">
    <source>
        <dbReference type="ARBA" id="ARBA00026104"/>
    </source>
</evidence>
<keyword evidence="9" id="KW-0442">Lipid degradation</keyword>
<evidence type="ECO:0000256" key="9">
    <source>
        <dbReference type="ARBA" id="ARBA00022963"/>
    </source>
</evidence>
<keyword evidence="10" id="KW-1133">Transmembrane helix</keyword>
<organism evidence="17 18">
    <name type="scientific">Piloderma croceum (strain F 1598)</name>
    <dbReference type="NCBI Taxonomy" id="765440"/>
    <lineage>
        <taxon>Eukaryota</taxon>
        <taxon>Fungi</taxon>
        <taxon>Dikarya</taxon>
        <taxon>Basidiomycota</taxon>
        <taxon>Agaricomycotina</taxon>
        <taxon>Agaricomycetes</taxon>
        <taxon>Agaricomycetidae</taxon>
        <taxon>Atheliales</taxon>
        <taxon>Atheliaceae</taxon>
        <taxon>Piloderma</taxon>
    </lineage>
</organism>
<dbReference type="GO" id="GO:0046872">
    <property type="term" value="F:metal ion binding"/>
    <property type="evidence" value="ECO:0007669"/>
    <property type="project" value="UniProtKB-KW"/>
</dbReference>
<keyword evidence="12" id="KW-0472">Membrane</keyword>
<proteinExistence type="predicted"/>
<evidence type="ECO:0000256" key="10">
    <source>
        <dbReference type="ARBA" id="ARBA00022989"/>
    </source>
</evidence>
<dbReference type="STRING" id="765440.A0A0C3G0A1"/>
<feature type="non-terminal residue" evidence="17">
    <location>
        <position position="1"/>
    </location>
</feature>